<accession>A0AAV6IHE6</accession>
<dbReference type="InterPro" id="IPR027417">
    <property type="entry name" value="P-loop_NTPase"/>
</dbReference>
<dbReference type="PROSITE" id="PS50104">
    <property type="entry name" value="TIR"/>
    <property type="match status" value="2"/>
</dbReference>
<sequence length="1166" mass="132403">MATSKSQNPFSSSSSSSKPELKGRYDIFLSFRGSDTRKKFTDHLNHALMCEGFQTFRDDDEIERGDVIESELLEAIRNSRMSVIVLSENYANSTACLFELQTILELCKKSDHFVLPVFYEVEPEVLKGQSENLVFENMEATVERYVDSTHPLTEALRKKPKLSAFSSMATSKSQNPFSSSSSSSKPELKGRYDIFLSFRGSDTRKKFTDHLNHALMCEGFQTFRDDDEIERGDVIESELLEAIRNSRMSVIVLSENYANSTACLFELQTILELCVKPNSLRKLLVNSKARSIRVDILLICGMGGIGKTTIAKVVFNSNHARYDAACFLPNIREVAKAPNGLIRLQRQLLSNILGKEEHKVNDVDDGCRRMKYVLANKRVLLVLDDVDQTDQLSALAGQQDWFMPGSKIIITTRLESLINAHENYKVYRPEKLSIDESLELFSWHAFGQKHPIQGHMDLSKRFVHHCDGLPLALQVLGSSIRRKNIDVWESELQKLEAYSDNTILEKLEISYDSLKHKHDKDLFLDIACFFVGKMKNKTIKMLEGCDCFPLAGIHNLVDRNLLTIENETLQMHQLLQDIGKQIVCRESKYPEKRSRIWRPRESFNILLEKSGTEKIEGLVLDMNMLGNSDMAAIEANTFEKMYNLRLLKLSGVQLSGTSKAFPKRLRWLYWRGFPLASFPNDFPLENLVSLDMRYSNLKQLWKGTKVLGSLKILNLSHSPKLVKTPDFSRIPNLEKLVLKACPSLFEVDESIVELRRIESLNLQDCKKLRKLPKNIGMLESLVEIDISGCSNLMGAIEELGKMKSLQLLNASGMEVVSQASIWPWVLKPSIQMSLALPSSLVRLDLSNCNLTDDAFPRDLKLSKLQHLFLGGNPVSSLPNFIKDLTGLQMLDLSWCPKLQHILFPPIGLKELVVTECRAMEKITYETSASIKSISHGACMSLDYVQGGFKILPVKRVDVELINKIGFFNLDSMANVEAFVVNLIILQEGSIFSTYFPGTGVPHWFSNRNCGFTVSLTMTSSSPHCSFPGLNLCLVYTVPGDLDWLPEPLEVEVSNQSRGMKRVYKPRCYGIPEAGGDMVWLSHWLPESKFFEDGDELQVLFNLKVDGQIKECGAHILYFREDEIGKYLSTILHSWDSNMFRIVALEALNQQKQKQKEEEEEEEEEQQ</sequence>
<dbReference type="Pfam" id="PF07725">
    <property type="entry name" value="LRR_3"/>
    <property type="match status" value="1"/>
</dbReference>
<keyword evidence="3" id="KW-0611">Plant defense</keyword>
<evidence type="ECO:0000256" key="3">
    <source>
        <dbReference type="ARBA" id="ARBA00022821"/>
    </source>
</evidence>
<reference evidence="6" key="1">
    <citation type="submission" date="2020-08" db="EMBL/GenBank/DDBJ databases">
        <title>Plant Genome Project.</title>
        <authorList>
            <person name="Zhang R.-G."/>
        </authorList>
    </citation>
    <scope>NUCLEOTIDE SEQUENCE</scope>
    <source>
        <strain evidence="6">WSP0</strain>
        <tissue evidence="6">Leaf</tissue>
    </source>
</reference>
<gene>
    <name evidence="6" type="ORF">RHGRI_032393</name>
</gene>
<dbReference type="InterPro" id="IPR044974">
    <property type="entry name" value="Disease_R_plants"/>
</dbReference>
<dbReference type="InterPro" id="IPR035897">
    <property type="entry name" value="Toll_tir_struct_dom_sf"/>
</dbReference>
<dbReference type="SMART" id="SM00255">
    <property type="entry name" value="TIR"/>
    <property type="match status" value="2"/>
</dbReference>
<feature type="region of interest" description="Disordered" evidence="4">
    <location>
        <begin position="168"/>
        <end position="187"/>
    </location>
</feature>
<organism evidence="6 7">
    <name type="scientific">Rhododendron griersonianum</name>
    <dbReference type="NCBI Taxonomy" id="479676"/>
    <lineage>
        <taxon>Eukaryota</taxon>
        <taxon>Viridiplantae</taxon>
        <taxon>Streptophyta</taxon>
        <taxon>Embryophyta</taxon>
        <taxon>Tracheophyta</taxon>
        <taxon>Spermatophyta</taxon>
        <taxon>Magnoliopsida</taxon>
        <taxon>eudicotyledons</taxon>
        <taxon>Gunneridae</taxon>
        <taxon>Pentapetalae</taxon>
        <taxon>asterids</taxon>
        <taxon>Ericales</taxon>
        <taxon>Ericaceae</taxon>
        <taxon>Ericoideae</taxon>
        <taxon>Rhodoreae</taxon>
        <taxon>Rhododendron</taxon>
    </lineage>
</organism>
<dbReference type="Pfam" id="PF23282">
    <property type="entry name" value="WHD_ROQ1"/>
    <property type="match status" value="1"/>
</dbReference>
<feature type="domain" description="TIR" evidence="5">
    <location>
        <begin position="190"/>
        <end position="313"/>
    </location>
</feature>
<dbReference type="Gene3D" id="3.40.50.10140">
    <property type="entry name" value="Toll/interleukin-1 receptor homology (TIR) domain"/>
    <property type="match status" value="2"/>
</dbReference>
<dbReference type="Pfam" id="PF00931">
    <property type="entry name" value="NB-ARC"/>
    <property type="match status" value="1"/>
</dbReference>
<dbReference type="SUPFAM" id="SSF52540">
    <property type="entry name" value="P-loop containing nucleoside triphosphate hydrolases"/>
    <property type="match status" value="1"/>
</dbReference>
<feature type="compositionally biased region" description="Polar residues" evidence="4">
    <location>
        <begin position="1"/>
        <end position="10"/>
    </location>
</feature>
<proteinExistence type="predicted"/>
<evidence type="ECO:0000259" key="5">
    <source>
        <dbReference type="PROSITE" id="PS50104"/>
    </source>
</evidence>
<dbReference type="Pfam" id="PF01582">
    <property type="entry name" value="TIR"/>
    <property type="match status" value="2"/>
</dbReference>
<dbReference type="InterPro" id="IPR042197">
    <property type="entry name" value="Apaf_helical"/>
</dbReference>
<dbReference type="PRINTS" id="PR00364">
    <property type="entry name" value="DISEASERSIST"/>
</dbReference>
<dbReference type="InterPro" id="IPR036390">
    <property type="entry name" value="WH_DNA-bd_sf"/>
</dbReference>
<protein>
    <recommendedName>
        <fullName evidence="5">TIR domain-containing protein</fullName>
    </recommendedName>
</protein>
<dbReference type="GO" id="GO:0006952">
    <property type="term" value="P:defense response"/>
    <property type="evidence" value="ECO:0007669"/>
    <property type="project" value="UniProtKB-KW"/>
</dbReference>
<feature type="region of interest" description="Disordered" evidence="4">
    <location>
        <begin position="1"/>
        <end position="20"/>
    </location>
</feature>
<dbReference type="AlphaFoldDB" id="A0AAV6IHE6"/>
<evidence type="ECO:0000256" key="4">
    <source>
        <dbReference type="SAM" id="MobiDB-lite"/>
    </source>
</evidence>
<evidence type="ECO:0000313" key="7">
    <source>
        <dbReference type="Proteomes" id="UP000823749"/>
    </source>
</evidence>
<comment type="caution">
    <text evidence="6">The sequence shown here is derived from an EMBL/GenBank/DDBJ whole genome shotgun (WGS) entry which is preliminary data.</text>
</comment>
<evidence type="ECO:0000256" key="1">
    <source>
        <dbReference type="ARBA" id="ARBA00022614"/>
    </source>
</evidence>
<dbReference type="PROSITE" id="PS51450">
    <property type="entry name" value="LRR"/>
    <property type="match status" value="1"/>
</dbReference>
<dbReference type="InterPro" id="IPR001611">
    <property type="entry name" value="Leu-rich_rpt"/>
</dbReference>
<name>A0AAV6IHE6_9ERIC</name>
<dbReference type="InterPro" id="IPR000157">
    <property type="entry name" value="TIR_dom"/>
</dbReference>
<dbReference type="SUPFAM" id="SSF46785">
    <property type="entry name" value="Winged helix' DNA-binding domain"/>
    <property type="match status" value="1"/>
</dbReference>
<feature type="domain" description="TIR" evidence="5">
    <location>
        <begin position="23"/>
        <end position="156"/>
    </location>
</feature>
<dbReference type="PANTHER" id="PTHR11017:SF305">
    <property type="entry name" value="TMV RESISTANCE PROTEIN N-LIKE"/>
    <property type="match status" value="1"/>
</dbReference>
<keyword evidence="7" id="KW-1185">Reference proteome</keyword>
<dbReference type="InterPro" id="IPR032675">
    <property type="entry name" value="LRR_dom_sf"/>
</dbReference>
<keyword evidence="1" id="KW-0433">Leucine-rich repeat</keyword>
<evidence type="ECO:0000256" key="2">
    <source>
        <dbReference type="ARBA" id="ARBA00022737"/>
    </source>
</evidence>
<dbReference type="SUPFAM" id="SSF52200">
    <property type="entry name" value="Toll/Interleukin receptor TIR domain"/>
    <property type="match status" value="2"/>
</dbReference>
<dbReference type="SUPFAM" id="SSF52058">
    <property type="entry name" value="L domain-like"/>
    <property type="match status" value="1"/>
</dbReference>
<dbReference type="EMBL" id="JACTNZ010000011">
    <property type="protein sequence ID" value="KAG5526080.1"/>
    <property type="molecule type" value="Genomic_DNA"/>
</dbReference>
<dbReference type="GO" id="GO:0007165">
    <property type="term" value="P:signal transduction"/>
    <property type="evidence" value="ECO:0007669"/>
    <property type="project" value="InterPro"/>
</dbReference>
<evidence type="ECO:0000313" key="6">
    <source>
        <dbReference type="EMBL" id="KAG5526080.1"/>
    </source>
</evidence>
<feature type="compositionally biased region" description="Polar residues" evidence="4">
    <location>
        <begin position="168"/>
        <end position="177"/>
    </location>
</feature>
<dbReference type="GO" id="GO:0043531">
    <property type="term" value="F:ADP binding"/>
    <property type="evidence" value="ECO:0007669"/>
    <property type="project" value="InterPro"/>
</dbReference>
<dbReference type="PANTHER" id="PTHR11017">
    <property type="entry name" value="LEUCINE-RICH REPEAT-CONTAINING PROTEIN"/>
    <property type="match status" value="1"/>
</dbReference>
<keyword evidence="2" id="KW-0677">Repeat</keyword>
<dbReference type="InterPro" id="IPR011713">
    <property type="entry name" value="Leu-rich_rpt_3"/>
</dbReference>
<dbReference type="Proteomes" id="UP000823749">
    <property type="component" value="Chromosome 11"/>
</dbReference>
<dbReference type="Gene3D" id="3.80.10.10">
    <property type="entry name" value="Ribonuclease Inhibitor"/>
    <property type="match status" value="2"/>
</dbReference>
<dbReference type="InterPro" id="IPR058192">
    <property type="entry name" value="WHD_ROQ1-like"/>
</dbReference>
<dbReference type="InterPro" id="IPR002182">
    <property type="entry name" value="NB-ARC"/>
</dbReference>
<dbReference type="Gene3D" id="3.40.50.300">
    <property type="entry name" value="P-loop containing nucleotide triphosphate hydrolases"/>
    <property type="match status" value="1"/>
</dbReference>
<dbReference type="Gene3D" id="1.10.8.430">
    <property type="entry name" value="Helical domain of apoptotic protease-activating factors"/>
    <property type="match status" value="1"/>
</dbReference>